<gene>
    <name evidence="1" type="ORF">DERP_005289</name>
</gene>
<evidence type="ECO:0000313" key="1">
    <source>
        <dbReference type="EMBL" id="KAH9423708.1"/>
    </source>
</evidence>
<sequence>MYFLRSAISISIVTSLSKFVHVDVLSAPPPFIYSQNSQNSSPFFSLLLFILSPVFTNSFVNKSKSLQFCMSRLNLLSNLGLTFNVVSGDGVRG</sequence>
<reference evidence="1 2" key="1">
    <citation type="journal article" date="2018" name="J. Allergy Clin. Immunol.">
        <title>High-quality assembly of Dermatophagoides pteronyssinus genome and transcriptome reveals a wide range of novel allergens.</title>
        <authorList>
            <person name="Liu X.Y."/>
            <person name="Yang K.Y."/>
            <person name="Wang M.Q."/>
            <person name="Kwok J.S."/>
            <person name="Zeng X."/>
            <person name="Yang Z."/>
            <person name="Xiao X.J."/>
            <person name="Lau C.P."/>
            <person name="Li Y."/>
            <person name="Huang Z.M."/>
            <person name="Ba J.G."/>
            <person name="Yim A.K."/>
            <person name="Ouyang C.Y."/>
            <person name="Ngai S.M."/>
            <person name="Chan T.F."/>
            <person name="Leung E.L."/>
            <person name="Liu L."/>
            <person name="Liu Z.G."/>
            <person name="Tsui S.K."/>
        </authorList>
    </citation>
    <scope>NUCLEOTIDE SEQUENCE [LARGE SCALE GENOMIC DNA]</scope>
    <source>
        <strain evidence="1">Derp</strain>
    </source>
</reference>
<comment type="caution">
    <text evidence="1">The sequence shown here is derived from an EMBL/GenBank/DDBJ whole genome shotgun (WGS) entry which is preliminary data.</text>
</comment>
<organism evidence="1 2">
    <name type="scientific">Dermatophagoides pteronyssinus</name>
    <name type="common">European house dust mite</name>
    <dbReference type="NCBI Taxonomy" id="6956"/>
    <lineage>
        <taxon>Eukaryota</taxon>
        <taxon>Metazoa</taxon>
        <taxon>Ecdysozoa</taxon>
        <taxon>Arthropoda</taxon>
        <taxon>Chelicerata</taxon>
        <taxon>Arachnida</taxon>
        <taxon>Acari</taxon>
        <taxon>Acariformes</taxon>
        <taxon>Sarcoptiformes</taxon>
        <taxon>Astigmata</taxon>
        <taxon>Psoroptidia</taxon>
        <taxon>Analgoidea</taxon>
        <taxon>Pyroglyphidae</taxon>
        <taxon>Dermatophagoidinae</taxon>
        <taxon>Dermatophagoides</taxon>
    </lineage>
</organism>
<proteinExistence type="predicted"/>
<protein>
    <submittedName>
        <fullName evidence="1">Uncharacterized protein</fullName>
    </submittedName>
</protein>
<reference evidence="1 2" key="2">
    <citation type="journal article" date="2022" name="Mol. Biol. Evol.">
        <title>Comparative Genomics Reveals Insights into the Divergent Evolution of Astigmatic Mites and Household Pest Adaptations.</title>
        <authorList>
            <person name="Xiong Q."/>
            <person name="Wan A.T."/>
            <person name="Liu X."/>
            <person name="Fung C.S."/>
            <person name="Xiao X."/>
            <person name="Malainual N."/>
            <person name="Hou J."/>
            <person name="Wang L."/>
            <person name="Wang M."/>
            <person name="Yang K.Y."/>
            <person name="Cui Y."/>
            <person name="Leung E.L."/>
            <person name="Nong W."/>
            <person name="Shin S.K."/>
            <person name="Au S.W."/>
            <person name="Jeong K.Y."/>
            <person name="Chew F.T."/>
            <person name="Hui J.H."/>
            <person name="Leung T.F."/>
            <person name="Tungtrongchitr A."/>
            <person name="Zhong N."/>
            <person name="Liu Z."/>
            <person name="Tsui S.K."/>
        </authorList>
    </citation>
    <scope>NUCLEOTIDE SEQUENCE [LARGE SCALE GENOMIC DNA]</scope>
    <source>
        <strain evidence="1">Derp</strain>
    </source>
</reference>
<name>A0ABQ8JMS1_DERPT</name>
<accession>A0ABQ8JMS1</accession>
<evidence type="ECO:0000313" key="2">
    <source>
        <dbReference type="Proteomes" id="UP000887458"/>
    </source>
</evidence>
<dbReference type="Proteomes" id="UP000887458">
    <property type="component" value="Unassembled WGS sequence"/>
</dbReference>
<keyword evidence="2" id="KW-1185">Reference proteome</keyword>
<dbReference type="EMBL" id="NJHN03000031">
    <property type="protein sequence ID" value="KAH9423708.1"/>
    <property type="molecule type" value="Genomic_DNA"/>
</dbReference>